<evidence type="ECO:0000313" key="4">
    <source>
        <dbReference type="Proteomes" id="UP000239469"/>
    </source>
</evidence>
<protein>
    <recommendedName>
        <fullName evidence="6">Phosphate starvation-inducible protein PsiF</fullName>
    </recommendedName>
</protein>
<evidence type="ECO:0000313" key="3">
    <source>
        <dbReference type="EMBL" id="PRP71418.1"/>
    </source>
</evidence>
<comment type="caution">
    <text evidence="3">The sequence shown here is derived from an EMBL/GenBank/DDBJ whole genome shotgun (WGS) entry which is preliminary data.</text>
</comment>
<dbReference type="EMBL" id="MTBD01000013">
    <property type="protein sequence ID" value="PRP71418.1"/>
    <property type="molecule type" value="Genomic_DNA"/>
</dbReference>
<gene>
    <name evidence="3" type="ORF">BUE93_06830</name>
    <name evidence="2" type="ORF">QCL97_015690</name>
</gene>
<dbReference type="Proteomes" id="UP000239469">
    <property type="component" value="Unassembled WGS sequence"/>
</dbReference>
<evidence type="ECO:0008006" key="6">
    <source>
        <dbReference type="Google" id="ProtNLM"/>
    </source>
</evidence>
<keyword evidence="1" id="KW-0732">Signal</keyword>
<name>A0A1S1X6Q7_9NEIS</name>
<dbReference type="RefSeq" id="WP_071110181.1">
    <property type="nucleotide sequence ID" value="NZ_CAWMOE010000031.1"/>
</dbReference>
<keyword evidence="5" id="KW-1185">Reference proteome</keyword>
<reference evidence="3 4" key="1">
    <citation type="submission" date="2017-01" db="EMBL/GenBank/DDBJ databases">
        <title>New insights into the genetic diversity of Chromobacterium isolated from tropical freshwater lake.</title>
        <authorList>
            <person name="Santos A.B."/>
            <person name="Nascimento A.M."/>
            <person name="Da Silva P.C."/>
        </authorList>
    </citation>
    <scope>NUCLEOTIDE SEQUENCE [LARGE SCALE GENOMIC DNA]</scope>
    <source>
        <strain evidence="3 4">56AF</strain>
    </source>
</reference>
<organism evidence="3 4">
    <name type="scientific">Chromobacterium amazonense</name>
    <dbReference type="NCBI Taxonomy" id="1382803"/>
    <lineage>
        <taxon>Bacteria</taxon>
        <taxon>Pseudomonadati</taxon>
        <taxon>Pseudomonadota</taxon>
        <taxon>Betaproteobacteria</taxon>
        <taxon>Neisseriales</taxon>
        <taxon>Chromobacteriaceae</taxon>
        <taxon>Chromobacterium</taxon>
    </lineage>
</organism>
<evidence type="ECO:0000313" key="5">
    <source>
        <dbReference type="Proteomes" id="UP001224516"/>
    </source>
</evidence>
<feature type="chain" id="PRO_5030033442" description="Phosphate starvation-inducible protein PsiF" evidence="1">
    <location>
        <begin position="20"/>
        <end position="70"/>
    </location>
</feature>
<dbReference type="AlphaFoldDB" id="A0A1S1X6Q7"/>
<evidence type="ECO:0000313" key="2">
    <source>
        <dbReference type="EMBL" id="MEJ8676176.1"/>
    </source>
</evidence>
<sequence length="70" mass="7512">MKKLLIALCALGFAASAFASSDTPCKDDAQKLCAGKKGREQIKACLIENKEKISPACKAKIEEKAAEKKQ</sequence>
<dbReference type="EMBL" id="JAVFJF020000037">
    <property type="protein sequence ID" value="MEJ8676176.1"/>
    <property type="molecule type" value="Genomic_DNA"/>
</dbReference>
<proteinExistence type="predicted"/>
<feature type="signal peptide" evidence="1">
    <location>
        <begin position="1"/>
        <end position="19"/>
    </location>
</feature>
<reference evidence="2 5" key="2">
    <citation type="submission" date="2023-12" db="EMBL/GenBank/DDBJ databases">
        <title>Evaluation and characterization of a potential secondary metabolite violacein from indigenous Chromobacterium amazonense SAM215.</title>
        <authorList>
            <person name="Tarafdar M.R."/>
            <person name="Abedin S.M."/>
            <person name="Atiqua A."/>
            <person name="Saha A."/>
            <person name="Khan S.N."/>
        </authorList>
    </citation>
    <scope>NUCLEOTIDE SEQUENCE [LARGE SCALE GENOMIC DNA]</scope>
    <source>
        <strain evidence="2 5">SAM215</strain>
    </source>
</reference>
<evidence type="ECO:0000256" key="1">
    <source>
        <dbReference type="SAM" id="SignalP"/>
    </source>
</evidence>
<dbReference type="Proteomes" id="UP001224516">
    <property type="component" value="Unassembled WGS sequence"/>
</dbReference>
<accession>A0A1S1X6Q7</accession>